<evidence type="ECO:0000259" key="2">
    <source>
        <dbReference type="Pfam" id="PF07238"/>
    </source>
</evidence>
<evidence type="ECO:0000256" key="1">
    <source>
        <dbReference type="PIRNR" id="PIRNR028141"/>
    </source>
</evidence>
<dbReference type="Gene3D" id="2.40.10.220">
    <property type="entry name" value="predicted glycosyltransferase like domains"/>
    <property type="match status" value="1"/>
</dbReference>
<comment type="subunit">
    <text evidence="1">Monomer in both c-di-GMP-bound and free forms.</text>
</comment>
<proteinExistence type="predicted"/>
<reference evidence="4" key="1">
    <citation type="journal article" date="2019" name="Int. J. Syst. Evol. Microbiol.">
        <title>The Global Catalogue of Microorganisms (GCM) 10K type strain sequencing project: providing services to taxonomists for standard genome sequencing and annotation.</title>
        <authorList>
            <consortium name="The Broad Institute Genomics Platform"/>
            <consortium name="The Broad Institute Genome Sequencing Center for Infectious Disease"/>
            <person name="Wu L."/>
            <person name="Ma J."/>
        </authorList>
    </citation>
    <scope>NUCLEOTIDE SEQUENCE [LARGE SCALE GENOMIC DNA]</scope>
    <source>
        <strain evidence="4">CGMCC 1.7003</strain>
    </source>
</reference>
<dbReference type="SUPFAM" id="SSF141371">
    <property type="entry name" value="PilZ domain-like"/>
    <property type="match status" value="1"/>
</dbReference>
<accession>A0ABQ3L162</accession>
<organism evidence="3 4">
    <name type="scientific">Alishewanella longhuensis</name>
    <dbReference type="NCBI Taxonomy" id="1091037"/>
    <lineage>
        <taxon>Bacteria</taxon>
        <taxon>Pseudomonadati</taxon>
        <taxon>Pseudomonadota</taxon>
        <taxon>Gammaproteobacteria</taxon>
        <taxon>Alteromonadales</taxon>
        <taxon>Alteromonadaceae</taxon>
        <taxon>Alishewanella</taxon>
    </lineage>
</organism>
<sequence>MEQRHFKRVRFFSEAQLEIDGHTYPTELLDLSLKGALVKKPAETLPTNPKAVFLKLPLSDSTEHLIMQVSIVHHHADFLGLHCEKIDIDSISHLRRLLELNLGDPELLSRELAELSNGD</sequence>
<dbReference type="PIRSF" id="PIRSF028141">
    <property type="entry name" value="C-di-GMP_BP_PA4608"/>
    <property type="match status" value="1"/>
</dbReference>
<keyword evidence="4" id="KW-1185">Reference proteome</keyword>
<name>A0ABQ3L162_9ALTE</name>
<comment type="caution">
    <text evidence="3">The sequence shown here is derived from an EMBL/GenBank/DDBJ whole genome shotgun (WGS) entry which is preliminary data.</text>
</comment>
<gene>
    <name evidence="3" type="ORF">GCM10010919_26500</name>
</gene>
<evidence type="ECO:0000313" key="3">
    <source>
        <dbReference type="EMBL" id="GHG73593.1"/>
    </source>
</evidence>
<dbReference type="Proteomes" id="UP000659697">
    <property type="component" value="Unassembled WGS sequence"/>
</dbReference>
<comment type="function">
    <text evidence="1">Binds the second messenger bis-(3'-5') cyclic dimeric guanosine monophosphate (c-di-GMP). Can bind two c-di-GMP molecules per monomer. May play a role in bacterial second-messenger regulated processes. Binding to c-di-GMP induces a conformational change of the C- and N-termini resulting in the exposure of a highly negative surface on one side of the protein to a possible effector protein.</text>
</comment>
<dbReference type="InterPro" id="IPR027021">
    <property type="entry name" value="C-di-GMP_BP_PA4608"/>
</dbReference>
<dbReference type="InterPro" id="IPR009875">
    <property type="entry name" value="PilZ_domain"/>
</dbReference>
<dbReference type="RefSeq" id="WP_189433504.1">
    <property type="nucleotide sequence ID" value="NZ_BNAO01000007.1"/>
</dbReference>
<dbReference type="Pfam" id="PF07238">
    <property type="entry name" value="PilZ"/>
    <property type="match status" value="1"/>
</dbReference>
<keyword evidence="1" id="KW-0547">Nucleotide-binding</keyword>
<protein>
    <recommendedName>
        <fullName evidence="1">Cyclic diguanosine monophosphate-binding protein</fullName>
        <shortName evidence="1">c-di-GMP-binding protein</shortName>
    </recommendedName>
    <alternativeName>
        <fullName evidence="1">Pilz domain-containing protein</fullName>
    </alternativeName>
</protein>
<evidence type="ECO:0000313" key="4">
    <source>
        <dbReference type="Proteomes" id="UP000659697"/>
    </source>
</evidence>
<keyword evidence="1" id="KW-0973">c-di-GMP</keyword>
<dbReference type="EMBL" id="BNAO01000007">
    <property type="protein sequence ID" value="GHG73593.1"/>
    <property type="molecule type" value="Genomic_DNA"/>
</dbReference>
<feature type="domain" description="PilZ" evidence="2">
    <location>
        <begin position="2"/>
        <end position="99"/>
    </location>
</feature>